<comment type="cofactor">
    <cofactor evidence="1">
        <name>Mg(2+)</name>
        <dbReference type="ChEBI" id="CHEBI:18420"/>
    </cofactor>
</comment>
<comment type="similarity">
    <text evidence="3">Belongs to the UbiA prenyltransferase family.</text>
</comment>
<dbReference type="GO" id="GO:0016765">
    <property type="term" value="F:transferase activity, transferring alkyl or aryl (other than methyl) groups"/>
    <property type="evidence" value="ECO:0007669"/>
    <property type="project" value="InterPro"/>
</dbReference>
<reference evidence="9 10" key="1">
    <citation type="submission" date="2019-02" db="EMBL/GenBank/DDBJ databases">
        <title>Genome sequencing of the rare red list fungi Bondarzewia mesenterica.</title>
        <authorList>
            <person name="Buettner E."/>
            <person name="Kellner H."/>
        </authorList>
    </citation>
    <scope>NUCLEOTIDE SEQUENCE [LARGE SCALE GENOMIC DNA]</scope>
    <source>
        <strain evidence="9 10">DSM 108281</strain>
    </source>
</reference>
<dbReference type="EMBL" id="SGPL01000740">
    <property type="protein sequence ID" value="THH07899.1"/>
    <property type="molecule type" value="Genomic_DNA"/>
</dbReference>
<accession>A0A4S4L8P9</accession>
<feature type="transmembrane region" description="Helical" evidence="8">
    <location>
        <begin position="154"/>
        <end position="170"/>
    </location>
</feature>
<keyword evidence="10" id="KW-1185">Reference proteome</keyword>
<sequence length="411" mass="45909">MAYHIEPQISAAVALGRAAAYIPLCFGVKSLIMTIDDLLDYDVDAKVERTRNRPIPRGAISLERAWLFFTLQVVIGIFSAVFFLGPTAHVILFLDQFLPEFKPMSNALQASIISLGSDLCIGLPYVHYGSMITFSLWVKRSNMLGRAKKHRNRYLAPCFIILTLLSYFSASWTLDVYAFIRNLIFRVALLTILQVFSIRIHGDLGNNAAVPSFTAVVLLWQWGIALYAMSQSSAGTDQPALLLSRDALPPLPTLPSADPYHICIFISTLTVTPWVEAFLCIGLSFDGLVFLTILTITMKASRAQEFEIGRVMKVIQRDGIVYFSVLFSSNLVWLLLLLHARPGLKFMHNQISSIMINRITLNLKRASLKQSIVPWGIRTFEEHDKGSTSSTLASSDAPHGGEEFELQIVRH</sequence>
<dbReference type="Proteomes" id="UP000310158">
    <property type="component" value="Unassembled WGS sequence"/>
</dbReference>
<organism evidence="9 10">
    <name type="scientific">Bondarzewia mesenterica</name>
    <dbReference type="NCBI Taxonomy" id="1095465"/>
    <lineage>
        <taxon>Eukaryota</taxon>
        <taxon>Fungi</taxon>
        <taxon>Dikarya</taxon>
        <taxon>Basidiomycota</taxon>
        <taxon>Agaricomycotina</taxon>
        <taxon>Agaricomycetes</taxon>
        <taxon>Russulales</taxon>
        <taxon>Bondarzewiaceae</taxon>
        <taxon>Bondarzewia</taxon>
    </lineage>
</organism>
<evidence type="ECO:0000256" key="2">
    <source>
        <dbReference type="ARBA" id="ARBA00004141"/>
    </source>
</evidence>
<evidence type="ECO:0000256" key="7">
    <source>
        <dbReference type="ARBA" id="ARBA00023136"/>
    </source>
</evidence>
<dbReference type="Pfam" id="PF01040">
    <property type="entry name" value="UbiA"/>
    <property type="match status" value="1"/>
</dbReference>
<keyword evidence="6 8" id="KW-1133">Transmembrane helix</keyword>
<evidence type="ECO:0000256" key="4">
    <source>
        <dbReference type="ARBA" id="ARBA00022679"/>
    </source>
</evidence>
<dbReference type="InterPro" id="IPR000537">
    <property type="entry name" value="UbiA_prenyltransferase"/>
</dbReference>
<evidence type="ECO:0000313" key="10">
    <source>
        <dbReference type="Proteomes" id="UP000310158"/>
    </source>
</evidence>
<evidence type="ECO:0000313" key="9">
    <source>
        <dbReference type="EMBL" id="THH07899.1"/>
    </source>
</evidence>
<keyword evidence="5 8" id="KW-0812">Transmembrane</keyword>
<dbReference type="InterPro" id="IPR039653">
    <property type="entry name" value="Prenyltransferase"/>
</dbReference>
<keyword evidence="7 8" id="KW-0472">Membrane</keyword>
<dbReference type="Gene3D" id="1.10.357.140">
    <property type="entry name" value="UbiA prenyltransferase"/>
    <property type="match status" value="1"/>
</dbReference>
<comment type="subcellular location">
    <subcellularLocation>
        <location evidence="2">Membrane</location>
        <topology evidence="2">Multi-pass membrane protein</topology>
    </subcellularLocation>
</comment>
<evidence type="ECO:0000256" key="6">
    <source>
        <dbReference type="ARBA" id="ARBA00022989"/>
    </source>
</evidence>
<feature type="transmembrane region" description="Helical" evidence="8">
    <location>
        <begin position="176"/>
        <end position="196"/>
    </location>
</feature>
<dbReference type="OrthoDB" id="3193253at2759"/>
<evidence type="ECO:0000256" key="5">
    <source>
        <dbReference type="ARBA" id="ARBA00022692"/>
    </source>
</evidence>
<evidence type="ECO:0000256" key="3">
    <source>
        <dbReference type="ARBA" id="ARBA00005985"/>
    </source>
</evidence>
<feature type="transmembrane region" description="Helical" evidence="8">
    <location>
        <begin position="208"/>
        <end position="229"/>
    </location>
</feature>
<feature type="transmembrane region" description="Helical" evidence="8">
    <location>
        <begin position="66"/>
        <end position="92"/>
    </location>
</feature>
<name>A0A4S4L8P9_9AGAM</name>
<comment type="caution">
    <text evidence="9">The sequence shown here is derived from an EMBL/GenBank/DDBJ whole genome shotgun (WGS) entry which is preliminary data.</text>
</comment>
<gene>
    <name evidence="9" type="ORF">EW146_g9171</name>
</gene>
<dbReference type="PANTHER" id="PTHR11048">
    <property type="entry name" value="PRENYLTRANSFERASES"/>
    <property type="match status" value="1"/>
</dbReference>
<evidence type="ECO:0000256" key="8">
    <source>
        <dbReference type="SAM" id="Phobius"/>
    </source>
</evidence>
<dbReference type="PANTHER" id="PTHR11048:SF28">
    <property type="entry name" value="4-HYDROXYBENZOATE POLYPRENYLTRANSFERASE, MITOCHONDRIAL"/>
    <property type="match status" value="1"/>
</dbReference>
<feature type="transmembrane region" description="Helical" evidence="8">
    <location>
        <begin position="274"/>
        <end position="298"/>
    </location>
</feature>
<keyword evidence="4" id="KW-0808">Transferase</keyword>
<protein>
    <submittedName>
        <fullName evidence="9">Uncharacterized protein</fullName>
    </submittedName>
</protein>
<dbReference type="GO" id="GO:0005886">
    <property type="term" value="C:plasma membrane"/>
    <property type="evidence" value="ECO:0007669"/>
    <property type="project" value="TreeGrafter"/>
</dbReference>
<dbReference type="InterPro" id="IPR044878">
    <property type="entry name" value="UbiA_sf"/>
</dbReference>
<proteinExistence type="inferred from homology"/>
<dbReference type="AlphaFoldDB" id="A0A4S4L8P9"/>
<feature type="transmembrane region" description="Helical" evidence="8">
    <location>
        <begin position="319"/>
        <end position="340"/>
    </location>
</feature>
<evidence type="ECO:0000256" key="1">
    <source>
        <dbReference type="ARBA" id="ARBA00001946"/>
    </source>
</evidence>